<reference evidence="3 4" key="1">
    <citation type="journal article" date="2017" name="Gigascience">
        <title>Genome sequence of the small brown planthopper, Laodelphax striatellus.</title>
        <authorList>
            <person name="Zhu J."/>
            <person name="Jiang F."/>
            <person name="Wang X."/>
            <person name="Yang P."/>
            <person name="Bao Y."/>
            <person name="Zhao W."/>
            <person name="Wang W."/>
            <person name="Lu H."/>
            <person name="Wang Q."/>
            <person name="Cui N."/>
            <person name="Li J."/>
            <person name="Chen X."/>
            <person name="Luo L."/>
            <person name="Yu J."/>
            <person name="Kang L."/>
            <person name="Cui F."/>
        </authorList>
    </citation>
    <scope>NUCLEOTIDE SEQUENCE [LARGE SCALE GENOMIC DNA]</scope>
    <source>
        <strain evidence="3">Lst14</strain>
        <tissue evidence="3">Whole body</tissue>
    </source>
</reference>
<name>A0A482XF61_LAOST</name>
<accession>A0A482XF61</accession>
<dbReference type="Proteomes" id="UP000291343">
    <property type="component" value="Unassembled WGS sequence"/>
</dbReference>
<dbReference type="InParanoid" id="A0A482XF61"/>
<organism evidence="3 4">
    <name type="scientific">Laodelphax striatellus</name>
    <name type="common">Small brown planthopper</name>
    <name type="synonym">Delphax striatella</name>
    <dbReference type="NCBI Taxonomy" id="195883"/>
    <lineage>
        <taxon>Eukaryota</taxon>
        <taxon>Metazoa</taxon>
        <taxon>Ecdysozoa</taxon>
        <taxon>Arthropoda</taxon>
        <taxon>Hexapoda</taxon>
        <taxon>Insecta</taxon>
        <taxon>Pterygota</taxon>
        <taxon>Neoptera</taxon>
        <taxon>Paraneoptera</taxon>
        <taxon>Hemiptera</taxon>
        <taxon>Auchenorrhyncha</taxon>
        <taxon>Fulgoroidea</taxon>
        <taxon>Delphacidae</taxon>
        <taxon>Criomorphinae</taxon>
        <taxon>Laodelphax</taxon>
    </lineage>
</organism>
<comment type="caution">
    <text evidence="3">The sequence shown here is derived from an EMBL/GenBank/DDBJ whole genome shotgun (WGS) entry which is preliminary data.</text>
</comment>
<dbReference type="EMBL" id="QKKF02011127">
    <property type="protein sequence ID" value="RZF44344.1"/>
    <property type="molecule type" value="Genomic_DNA"/>
</dbReference>
<protein>
    <submittedName>
        <fullName evidence="3">Uncharacterized protein</fullName>
    </submittedName>
</protein>
<evidence type="ECO:0000313" key="3">
    <source>
        <dbReference type="EMBL" id="RZF44344.1"/>
    </source>
</evidence>
<feature type="compositionally biased region" description="Basic and acidic residues" evidence="1">
    <location>
        <begin position="19"/>
        <end position="37"/>
    </location>
</feature>
<sequence>MARRICKGLQGGGGRKCRRAQDRKGGKEKSPPLDPRDPYVVSQSSNPPGQEIPIGSRQHKGILQEKAGDFSTTPLTPRLSTLSIEMFLPQKPCIDTIDTCSEINSCQTKTQTRISKDKLKGLFHEAITFLEQKMY</sequence>
<reference evidence="3" key="2">
    <citation type="submission" date="2019-02" db="EMBL/GenBank/DDBJ databases">
        <authorList>
            <person name="Zhu J."/>
            <person name="Jiang F."/>
            <person name="Wang X."/>
            <person name="Yang P."/>
            <person name="Bao Y."/>
            <person name="Zhao W."/>
            <person name="Wang W."/>
            <person name="Lu H."/>
            <person name="Wang Q."/>
            <person name="Cui N."/>
            <person name="Li J."/>
            <person name="Chen X."/>
            <person name="Luo L."/>
            <person name="Yu J."/>
            <person name="Kang L."/>
            <person name="Cui F."/>
        </authorList>
    </citation>
    <scope>NUCLEOTIDE SEQUENCE</scope>
    <source>
        <strain evidence="3">Lst14</strain>
        <tissue evidence="3">Whole body</tissue>
    </source>
</reference>
<dbReference type="SMR" id="A0A482XF61"/>
<proteinExistence type="predicted"/>
<feature type="region of interest" description="Disordered" evidence="1">
    <location>
        <begin position="1"/>
        <end position="56"/>
    </location>
</feature>
<dbReference type="AlphaFoldDB" id="A0A482XF61"/>
<evidence type="ECO:0000256" key="1">
    <source>
        <dbReference type="SAM" id="MobiDB-lite"/>
    </source>
</evidence>
<gene>
    <name evidence="2" type="ORF">LSTR_LSTR016725</name>
    <name evidence="3" type="ORF">LSTR_LSTR017628</name>
</gene>
<dbReference type="EMBL" id="QKKF02017994">
    <property type="protein sequence ID" value="RZF40677.1"/>
    <property type="molecule type" value="Genomic_DNA"/>
</dbReference>
<evidence type="ECO:0000313" key="4">
    <source>
        <dbReference type="Proteomes" id="UP000291343"/>
    </source>
</evidence>
<keyword evidence="4" id="KW-1185">Reference proteome</keyword>
<evidence type="ECO:0000313" key="2">
    <source>
        <dbReference type="EMBL" id="RZF40677.1"/>
    </source>
</evidence>